<proteinExistence type="predicted"/>
<evidence type="ECO:0000313" key="2">
    <source>
        <dbReference type="Proteomes" id="UP001549104"/>
    </source>
</evidence>
<gene>
    <name evidence="1" type="ORF">ABIC55_000673</name>
</gene>
<protein>
    <submittedName>
        <fullName evidence="1">Ornithine cyclodeaminase/alanine dehydrogenase-like protein (Mu-crystallin family)</fullName>
    </submittedName>
</protein>
<sequence>MIITTTTSVEPVIPFDGQIDLTGKHFAASGSFKSFMQGFPDTIINGADYLFVDSRAAISECAEMIQSKTFGYNENMVPELRSLVQCGNNENMKKE</sequence>
<dbReference type="Gene3D" id="3.40.50.720">
    <property type="entry name" value="NAD(P)-binding Rossmann-like Domain"/>
    <property type="match status" value="1"/>
</dbReference>
<dbReference type="RefSeq" id="WP_342538989.1">
    <property type="nucleotide sequence ID" value="NZ_JBEPME010000001.1"/>
</dbReference>
<comment type="caution">
    <text evidence="1">The sequence shown here is derived from an EMBL/GenBank/DDBJ whole genome shotgun (WGS) entry which is preliminary data.</text>
</comment>
<reference evidence="1 2" key="1">
    <citation type="submission" date="2024-06" db="EMBL/GenBank/DDBJ databases">
        <title>Sorghum-associated microbial communities from plants grown in Nebraska, USA.</title>
        <authorList>
            <person name="Schachtman D."/>
        </authorList>
    </citation>
    <scope>NUCLEOTIDE SEQUENCE [LARGE SCALE GENOMIC DNA]</scope>
    <source>
        <strain evidence="1 2">1288</strain>
    </source>
</reference>
<accession>A0ABV2K3D9</accession>
<dbReference type="Proteomes" id="UP001549104">
    <property type="component" value="Unassembled WGS sequence"/>
</dbReference>
<dbReference type="EMBL" id="JBEPME010000001">
    <property type="protein sequence ID" value="MET3655589.1"/>
    <property type="molecule type" value="Genomic_DNA"/>
</dbReference>
<name>A0ABV2K3D9_SPOPS</name>
<organism evidence="1 2">
    <name type="scientific">Sporosarcina psychrophila</name>
    <name type="common">Bacillus psychrophilus</name>
    <dbReference type="NCBI Taxonomy" id="1476"/>
    <lineage>
        <taxon>Bacteria</taxon>
        <taxon>Bacillati</taxon>
        <taxon>Bacillota</taxon>
        <taxon>Bacilli</taxon>
        <taxon>Bacillales</taxon>
        <taxon>Caryophanaceae</taxon>
        <taxon>Sporosarcina</taxon>
    </lineage>
</organism>
<evidence type="ECO:0000313" key="1">
    <source>
        <dbReference type="EMBL" id="MET3655589.1"/>
    </source>
</evidence>
<keyword evidence="2" id="KW-1185">Reference proteome</keyword>